<gene>
    <name evidence="2" type="ORF">DVH24_016742</name>
</gene>
<keyword evidence="3" id="KW-1185">Reference proteome</keyword>
<dbReference type="EMBL" id="RDQH01000341">
    <property type="protein sequence ID" value="RXH73920.1"/>
    <property type="molecule type" value="Genomic_DNA"/>
</dbReference>
<proteinExistence type="predicted"/>
<evidence type="ECO:0000313" key="2">
    <source>
        <dbReference type="EMBL" id="RXH73920.1"/>
    </source>
</evidence>
<sequence>MIGCSLLCCFMDIVSRCVTAIMSAFTKKGEDKENERTSSEEKQLAFVDIAAGNHCSSLLKPN</sequence>
<evidence type="ECO:0000256" key="1">
    <source>
        <dbReference type="SAM" id="SignalP"/>
    </source>
</evidence>
<feature type="chain" id="PRO_5019823000" evidence="1">
    <location>
        <begin position="21"/>
        <end position="62"/>
    </location>
</feature>
<accession>A0A498HT47</accession>
<organism evidence="2 3">
    <name type="scientific">Malus domestica</name>
    <name type="common">Apple</name>
    <name type="synonym">Pyrus malus</name>
    <dbReference type="NCBI Taxonomy" id="3750"/>
    <lineage>
        <taxon>Eukaryota</taxon>
        <taxon>Viridiplantae</taxon>
        <taxon>Streptophyta</taxon>
        <taxon>Embryophyta</taxon>
        <taxon>Tracheophyta</taxon>
        <taxon>Spermatophyta</taxon>
        <taxon>Magnoliopsida</taxon>
        <taxon>eudicotyledons</taxon>
        <taxon>Gunneridae</taxon>
        <taxon>Pentapetalae</taxon>
        <taxon>rosids</taxon>
        <taxon>fabids</taxon>
        <taxon>Rosales</taxon>
        <taxon>Rosaceae</taxon>
        <taxon>Amygdaloideae</taxon>
        <taxon>Maleae</taxon>
        <taxon>Malus</taxon>
    </lineage>
</organism>
<reference evidence="2 3" key="1">
    <citation type="submission" date="2018-10" db="EMBL/GenBank/DDBJ databases">
        <title>A high-quality apple genome assembly.</title>
        <authorList>
            <person name="Hu J."/>
        </authorList>
    </citation>
    <scope>NUCLEOTIDE SEQUENCE [LARGE SCALE GENOMIC DNA]</scope>
    <source>
        <strain evidence="3">cv. HFTH1</strain>
        <tissue evidence="2">Young leaf</tissue>
    </source>
</reference>
<feature type="signal peptide" evidence="1">
    <location>
        <begin position="1"/>
        <end position="20"/>
    </location>
</feature>
<comment type="caution">
    <text evidence="2">The sequence shown here is derived from an EMBL/GenBank/DDBJ whole genome shotgun (WGS) entry which is preliminary data.</text>
</comment>
<evidence type="ECO:0000313" key="3">
    <source>
        <dbReference type="Proteomes" id="UP000290289"/>
    </source>
</evidence>
<protein>
    <submittedName>
        <fullName evidence="2">Uncharacterized protein</fullName>
    </submittedName>
</protein>
<name>A0A498HT47_MALDO</name>
<dbReference type="AlphaFoldDB" id="A0A498HT47"/>
<keyword evidence="1" id="KW-0732">Signal</keyword>
<dbReference type="Proteomes" id="UP000290289">
    <property type="component" value="Chromosome 15"/>
</dbReference>